<gene>
    <name evidence="1" type="ORF">BHM03_00005911</name>
</gene>
<name>A0A444EHN5_ENSVE</name>
<accession>A0A444EHN5</accession>
<proteinExistence type="predicted"/>
<dbReference type="AlphaFoldDB" id="A0A444EHN5"/>
<protein>
    <submittedName>
        <fullName evidence="1">Uncharacterized protein</fullName>
    </submittedName>
</protein>
<organism evidence="1">
    <name type="scientific">Ensete ventricosum</name>
    <name type="common">Abyssinian banana</name>
    <name type="synonym">Musa ensete</name>
    <dbReference type="NCBI Taxonomy" id="4639"/>
    <lineage>
        <taxon>Eukaryota</taxon>
        <taxon>Viridiplantae</taxon>
        <taxon>Streptophyta</taxon>
        <taxon>Embryophyta</taxon>
        <taxon>Tracheophyta</taxon>
        <taxon>Spermatophyta</taxon>
        <taxon>Magnoliopsida</taxon>
        <taxon>Liliopsida</taxon>
        <taxon>Zingiberales</taxon>
        <taxon>Musaceae</taxon>
        <taxon>Ensete</taxon>
    </lineage>
</organism>
<evidence type="ECO:0000313" key="1">
    <source>
        <dbReference type="EMBL" id="RZR71570.1"/>
    </source>
</evidence>
<reference evidence="1" key="1">
    <citation type="journal article" date="2018" name="Data Brief">
        <title>Genome sequence data from 17 accessions of Ensete ventricosum, a staple food crop for millions in Ethiopia.</title>
        <authorList>
            <person name="Yemataw Z."/>
            <person name="Muzemil S."/>
            <person name="Ambachew D."/>
            <person name="Tripathi L."/>
            <person name="Tesfaye K."/>
            <person name="Chala A."/>
            <person name="Farbos A."/>
            <person name="O'Neill P."/>
            <person name="Moore K."/>
            <person name="Grant M."/>
            <person name="Studholme D.J."/>
        </authorList>
    </citation>
    <scope>NUCLEOTIDE SEQUENCE [LARGE SCALE GENOMIC DNA]</scope>
    <source>
        <tissue evidence="1">Leaf</tissue>
    </source>
</reference>
<dbReference type="Proteomes" id="UP000290560">
    <property type="component" value="Unassembled WGS sequence"/>
</dbReference>
<dbReference type="EMBL" id="KV875553">
    <property type="protein sequence ID" value="RZR71570.1"/>
    <property type="molecule type" value="Genomic_DNA"/>
</dbReference>
<sequence>MADGFTGDMAGGDRRMKSQQGIILCYFETGDMVSGFMGAVGQWRGLRQKDLREKDLTRLDGAIRARPESVQWEGDALGIIGSMILSLLRGWVAAMDRGQLGQPGMNTTNNERTRIFKSSKEKQRSWLQKRSRLATSASHAARRGGDLLPFDSEKKACE</sequence>